<reference evidence="1" key="1">
    <citation type="journal article" date="2021" name="Proc. Natl. Acad. Sci. U.S.A.">
        <title>A Catalog of Tens of Thousands of Viruses from Human Metagenomes Reveals Hidden Associations with Chronic Diseases.</title>
        <authorList>
            <person name="Tisza M.J."/>
            <person name="Buck C.B."/>
        </authorList>
    </citation>
    <scope>NUCLEOTIDE SEQUENCE</scope>
    <source>
        <strain evidence="1">Ct96x5</strain>
    </source>
</reference>
<organism evidence="1">
    <name type="scientific">Siphoviridae sp. ct96x5</name>
    <dbReference type="NCBI Taxonomy" id="2825367"/>
    <lineage>
        <taxon>Viruses</taxon>
        <taxon>Duplodnaviria</taxon>
        <taxon>Heunggongvirae</taxon>
        <taxon>Uroviricota</taxon>
        <taxon>Caudoviricetes</taxon>
    </lineage>
</organism>
<name>A0A8S5PS00_9CAUD</name>
<sequence length="32" mass="3535">MGLLNRYNLINIPTHLLPGGSLKDPKSSIKML</sequence>
<accession>A0A8S5PS00</accession>
<evidence type="ECO:0000313" key="1">
    <source>
        <dbReference type="EMBL" id="DAE09568.1"/>
    </source>
</evidence>
<proteinExistence type="predicted"/>
<protein>
    <submittedName>
        <fullName evidence="1">Uncharacterized protein</fullName>
    </submittedName>
</protein>
<dbReference type="EMBL" id="BK015488">
    <property type="protein sequence ID" value="DAE09568.1"/>
    <property type="molecule type" value="Genomic_DNA"/>
</dbReference>